<dbReference type="Proteomes" id="UP000821866">
    <property type="component" value="Chromosome 1"/>
</dbReference>
<evidence type="ECO:0000313" key="3">
    <source>
        <dbReference type="Proteomes" id="UP000821866"/>
    </source>
</evidence>
<keyword evidence="3" id="KW-1185">Reference proteome</keyword>
<name>A0A9J6F6I0_RHIMP</name>
<comment type="caution">
    <text evidence="2">The sequence shown here is derived from an EMBL/GenBank/DDBJ whole genome shotgun (WGS) entry which is preliminary data.</text>
</comment>
<evidence type="ECO:0000256" key="1">
    <source>
        <dbReference type="SAM" id="MobiDB-lite"/>
    </source>
</evidence>
<organism evidence="2 3">
    <name type="scientific">Rhipicephalus microplus</name>
    <name type="common">Cattle tick</name>
    <name type="synonym">Boophilus microplus</name>
    <dbReference type="NCBI Taxonomy" id="6941"/>
    <lineage>
        <taxon>Eukaryota</taxon>
        <taxon>Metazoa</taxon>
        <taxon>Ecdysozoa</taxon>
        <taxon>Arthropoda</taxon>
        <taxon>Chelicerata</taxon>
        <taxon>Arachnida</taxon>
        <taxon>Acari</taxon>
        <taxon>Parasitiformes</taxon>
        <taxon>Ixodida</taxon>
        <taxon>Ixodoidea</taxon>
        <taxon>Ixodidae</taxon>
        <taxon>Rhipicephalinae</taxon>
        <taxon>Rhipicephalus</taxon>
        <taxon>Boophilus</taxon>
    </lineage>
</organism>
<dbReference type="VEuPathDB" id="VectorBase:LOC119171601"/>
<reference evidence="2" key="1">
    <citation type="journal article" date="2020" name="Cell">
        <title>Large-Scale Comparative Analyses of Tick Genomes Elucidate Their Genetic Diversity and Vector Capacities.</title>
        <authorList>
            <consortium name="Tick Genome and Microbiome Consortium (TIGMIC)"/>
            <person name="Jia N."/>
            <person name="Wang J."/>
            <person name="Shi W."/>
            <person name="Du L."/>
            <person name="Sun Y."/>
            <person name="Zhan W."/>
            <person name="Jiang J.F."/>
            <person name="Wang Q."/>
            <person name="Zhang B."/>
            <person name="Ji P."/>
            <person name="Bell-Sakyi L."/>
            <person name="Cui X.M."/>
            <person name="Yuan T.T."/>
            <person name="Jiang B.G."/>
            <person name="Yang W.F."/>
            <person name="Lam T.T."/>
            <person name="Chang Q.C."/>
            <person name="Ding S.J."/>
            <person name="Wang X.J."/>
            <person name="Zhu J.G."/>
            <person name="Ruan X.D."/>
            <person name="Zhao L."/>
            <person name="Wei J.T."/>
            <person name="Ye R.Z."/>
            <person name="Que T.C."/>
            <person name="Du C.H."/>
            <person name="Zhou Y.H."/>
            <person name="Cheng J.X."/>
            <person name="Dai P.F."/>
            <person name="Guo W.B."/>
            <person name="Han X.H."/>
            <person name="Huang E.J."/>
            <person name="Li L.F."/>
            <person name="Wei W."/>
            <person name="Gao Y.C."/>
            <person name="Liu J.Z."/>
            <person name="Shao H.Z."/>
            <person name="Wang X."/>
            <person name="Wang C.C."/>
            <person name="Yang T.C."/>
            <person name="Huo Q.B."/>
            <person name="Li W."/>
            <person name="Chen H.Y."/>
            <person name="Chen S.E."/>
            <person name="Zhou L.G."/>
            <person name="Ni X.B."/>
            <person name="Tian J.H."/>
            <person name="Sheng Y."/>
            <person name="Liu T."/>
            <person name="Pan Y.S."/>
            <person name="Xia L.Y."/>
            <person name="Li J."/>
            <person name="Zhao F."/>
            <person name="Cao W.C."/>
        </authorList>
    </citation>
    <scope>NUCLEOTIDE SEQUENCE</scope>
    <source>
        <strain evidence="2">Rmic-2018</strain>
    </source>
</reference>
<protein>
    <submittedName>
        <fullName evidence="2">Uncharacterized protein</fullName>
    </submittedName>
</protein>
<gene>
    <name evidence="2" type="ORF">HPB51_025854</name>
</gene>
<dbReference type="EMBL" id="JABSTU010000001">
    <property type="protein sequence ID" value="KAH8042802.1"/>
    <property type="molecule type" value="Genomic_DNA"/>
</dbReference>
<sequence>MPAAEKQVSHDTSKVVPGPSRSHPGWSCQPQQKGGRRRTRARTPCGAPPPPQTWKKPNPPDSDPPLDYASILQWYREHRQALFGTHPWLGRREGVILTQLQIGTVLTPTLTRHVCPGLHESAKCSICARELATLTRVWGERSPITTTGHCEPHRLARSWMDGWVDIAVPFRTAGRWRLQAVILNEPKTRFIFFP</sequence>
<accession>A0A9J6F6I0</accession>
<reference evidence="2" key="2">
    <citation type="submission" date="2021-09" db="EMBL/GenBank/DDBJ databases">
        <authorList>
            <person name="Jia N."/>
            <person name="Wang J."/>
            <person name="Shi W."/>
            <person name="Du L."/>
            <person name="Sun Y."/>
            <person name="Zhan W."/>
            <person name="Jiang J."/>
            <person name="Wang Q."/>
            <person name="Zhang B."/>
            <person name="Ji P."/>
            <person name="Sakyi L.B."/>
            <person name="Cui X."/>
            <person name="Yuan T."/>
            <person name="Jiang B."/>
            <person name="Yang W."/>
            <person name="Lam T.T.-Y."/>
            <person name="Chang Q."/>
            <person name="Ding S."/>
            <person name="Wang X."/>
            <person name="Zhu J."/>
            <person name="Ruan X."/>
            <person name="Zhao L."/>
            <person name="Wei J."/>
            <person name="Que T."/>
            <person name="Du C."/>
            <person name="Cheng J."/>
            <person name="Dai P."/>
            <person name="Han X."/>
            <person name="Huang E."/>
            <person name="Gao Y."/>
            <person name="Liu J."/>
            <person name="Shao H."/>
            <person name="Ye R."/>
            <person name="Li L."/>
            <person name="Wei W."/>
            <person name="Wang X."/>
            <person name="Wang C."/>
            <person name="Huo Q."/>
            <person name="Li W."/>
            <person name="Guo W."/>
            <person name="Chen H."/>
            <person name="Chen S."/>
            <person name="Zhou L."/>
            <person name="Zhou L."/>
            <person name="Ni X."/>
            <person name="Tian J."/>
            <person name="Zhou Y."/>
            <person name="Sheng Y."/>
            <person name="Liu T."/>
            <person name="Pan Y."/>
            <person name="Xia L."/>
            <person name="Li J."/>
            <person name="Zhao F."/>
            <person name="Cao W."/>
        </authorList>
    </citation>
    <scope>NUCLEOTIDE SEQUENCE</scope>
    <source>
        <strain evidence="2">Rmic-2018</strain>
        <tissue evidence="2">Larvae</tissue>
    </source>
</reference>
<feature type="compositionally biased region" description="Pro residues" evidence="1">
    <location>
        <begin position="46"/>
        <end position="63"/>
    </location>
</feature>
<feature type="region of interest" description="Disordered" evidence="1">
    <location>
        <begin position="1"/>
        <end position="66"/>
    </location>
</feature>
<proteinExistence type="predicted"/>
<evidence type="ECO:0000313" key="2">
    <source>
        <dbReference type="EMBL" id="KAH8042802.1"/>
    </source>
</evidence>
<dbReference type="AlphaFoldDB" id="A0A9J6F6I0"/>